<reference evidence="2" key="1">
    <citation type="journal article" date="2016" name="Nature">
        <title>Genome evolution in the allotetraploid frog Xenopus laevis.</title>
        <authorList>
            <person name="Session A.M."/>
            <person name="Uno Y."/>
            <person name="Kwon T."/>
            <person name="Chapman J.A."/>
            <person name="Toyoda A."/>
            <person name="Takahashi S."/>
            <person name="Fukui A."/>
            <person name="Hikosaka A."/>
            <person name="Suzuki A."/>
            <person name="Kondo M."/>
            <person name="van Heeringen S.J."/>
            <person name="Quigley I."/>
            <person name="Heinz S."/>
            <person name="Ogino H."/>
            <person name="Ochi H."/>
            <person name="Hellsten U."/>
            <person name="Lyons J.B."/>
            <person name="Simakov O."/>
            <person name="Putnam N."/>
            <person name="Stites J."/>
            <person name="Kuroki Y."/>
            <person name="Tanaka T."/>
            <person name="Michiue T."/>
            <person name="Watanabe M."/>
            <person name="Bogdanovic O."/>
            <person name="Lister R."/>
            <person name="Georgiou G."/>
            <person name="Paranjpe S.S."/>
            <person name="van Kruijsbergen I."/>
            <person name="Shu S."/>
            <person name="Carlson J."/>
            <person name="Kinoshita T."/>
            <person name="Ohta Y."/>
            <person name="Mawaribuchi S."/>
            <person name="Jenkins J."/>
            <person name="Grimwood J."/>
            <person name="Schmutz J."/>
            <person name="Mitros T."/>
            <person name="Mozaffari S.V."/>
            <person name="Suzuki Y."/>
            <person name="Haramoto Y."/>
            <person name="Yamamoto T.S."/>
            <person name="Takagi C."/>
            <person name="Heald R."/>
            <person name="Miller K."/>
            <person name="Haudenschild C."/>
            <person name="Kitzman J."/>
            <person name="Nakayama T."/>
            <person name="Izutsu Y."/>
            <person name="Robert J."/>
            <person name="Fortriede J."/>
            <person name="Burns K."/>
            <person name="Lotay V."/>
            <person name="Karimi K."/>
            <person name="Yasuoka Y."/>
            <person name="Dichmann D.S."/>
            <person name="Flajnik M.F."/>
            <person name="Houston D.W."/>
            <person name="Shendure J."/>
            <person name="DuPasquier L."/>
            <person name="Vize P.D."/>
            <person name="Zorn A.M."/>
            <person name="Ito M."/>
            <person name="Marcotte E.M."/>
            <person name="Wallingford J.B."/>
            <person name="Ito Y."/>
            <person name="Asashima M."/>
            <person name="Ueno N."/>
            <person name="Matsuda Y."/>
            <person name="Veenstra G.J."/>
            <person name="Fujiyama A."/>
            <person name="Harland R.M."/>
            <person name="Taira M."/>
            <person name="Rokhsar D.S."/>
        </authorList>
    </citation>
    <scope>NUCLEOTIDE SEQUENCE [LARGE SCALE GENOMIC DNA]</scope>
    <source>
        <strain evidence="2">J</strain>
    </source>
</reference>
<dbReference type="AlphaFoldDB" id="A0A974H5C5"/>
<sequence>MTERTFSSRWFRWFGVLSCIPSAHMPYSKCSNKCCPILLPSQIYQFNGRKLAVLAGYLQVGVVDEGSWTCRVSSPRQLGWSLLRRGTLREVSAY</sequence>
<organism evidence="1 2">
    <name type="scientific">Xenopus laevis</name>
    <name type="common">African clawed frog</name>
    <dbReference type="NCBI Taxonomy" id="8355"/>
    <lineage>
        <taxon>Eukaryota</taxon>
        <taxon>Metazoa</taxon>
        <taxon>Chordata</taxon>
        <taxon>Craniata</taxon>
        <taxon>Vertebrata</taxon>
        <taxon>Euteleostomi</taxon>
        <taxon>Amphibia</taxon>
        <taxon>Batrachia</taxon>
        <taxon>Anura</taxon>
        <taxon>Pipoidea</taxon>
        <taxon>Pipidae</taxon>
        <taxon>Xenopodinae</taxon>
        <taxon>Xenopus</taxon>
        <taxon>Xenopus</taxon>
    </lineage>
</organism>
<evidence type="ECO:0000313" key="2">
    <source>
        <dbReference type="Proteomes" id="UP000694892"/>
    </source>
</evidence>
<evidence type="ECO:0000313" key="1">
    <source>
        <dbReference type="EMBL" id="OCT65432.1"/>
    </source>
</evidence>
<accession>A0A974H5C5</accession>
<dbReference type="EMBL" id="CM004481">
    <property type="protein sequence ID" value="OCT65432.1"/>
    <property type="molecule type" value="Genomic_DNA"/>
</dbReference>
<dbReference type="Proteomes" id="UP000694892">
    <property type="component" value="Chromosome 8S"/>
</dbReference>
<protein>
    <submittedName>
        <fullName evidence="1">Uncharacterized protein</fullName>
    </submittedName>
</protein>
<name>A0A974H5C5_XENLA</name>
<gene>
    <name evidence="1" type="ORF">XELAEV_18041672mg</name>
</gene>
<proteinExistence type="predicted"/>